<feature type="transmembrane region" description="Helical" evidence="2">
    <location>
        <begin position="122"/>
        <end position="148"/>
    </location>
</feature>
<protein>
    <submittedName>
        <fullName evidence="3">Uncharacterized protein</fullName>
    </submittedName>
</protein>
<evidence type="ECO:0000313" key="4">
    <source>
        <dbReference type="Proteomes" id="UP001302812"/>
    </source>
</evidence>
<gene>
    <name evidence="3" type="ORF">N656DRAFT_800709</name>
</gene>
<feature type="compositionally biased region" description="Low complexity" evidence="1">
    <location>
        <begin position="218"/>
        <end position="227"/>
    </location>
</feature>
<feature type="transmembrane region" description="Helical" evidence="2">
    <location>
        <begin position="52"/>
        <end position="70"/>
    </location>
</feature>
<comment type="caution">
    <text evidence="3">The sequence shown here is derived from an EMBL/GenBank/DDBJ whole genome shotgun (WGS) entry which is preliminary data.</text>
</comment>
<evidence type="ECO:0000313" key="3">
    <source>
        <dbReference type="EMBL" id="KAK4109799.1"/>
    </source>
</evidence>
<dbReference type="RefSeq" id="XP_064667369.1">
    <property type="nucleotide sequence ID" value="XM_064818035.1"/>
</dbReference>
<name>A0AAN6TA98_9PEZI</name>
<keyword evidence="2" id="KW-0472">Membrane</keyword>
<feature type="compositionally biased region" description="Basic and acidic residues" evidence="1">
    <location>
        <begin position="495"/>
        <end position="508"/>
    </location>
</feature>
<keyword evidence="4" id="KW-1185">Reference proteome</keyword>
<accession>A0AAN6TA98</accession>
<feature type="compositionally biased region" description="Polar residues" evidence="1">
    <location>
        <begin position="237"/>
        <end position="250"/>
    </location>
</feature>
<organism evidence="3 4">
    <name type="scientific">Canariomyces notabilis</name>
    <dbReference type="NCBI Taxonomy" id="2074819"/>
    <lineage>
        <taxon>Eukaryota</taxon>
        <taxon>Fungi</taxon>
        <taxon>Dikarya</taxon>
        <taxon>Ascomycota</taxon>
        <taxon>Pezizomycotina</taxon>
        <taxon>Sordariomycetes</taxon>
        <taxon>Sordariomycetidae</taxon>
        <taxon>Sordariales</taxon>
        <taxon>Chaetomiaceae</taxon>
        <taxon>Canariomyces</taxon>
    </lineage>
</organism>
<sequence>MAWDTSSWLHLARTTQLVAITVATVAQAAVLQSHGGGGYLPRPPVEMIILELLFAVLLTYSLFTIAFLYFKVFKRRIEKKSWLTSFAVFDVIACFLTLVIITILANNGSPTSCNAYGCIAGILSYCMAMGLVLSYNITLALTILLIHVKLGSKKGTKIDELHDSLERVEDGRYKLFDVPSPCPSTPSLALPARLPPSEGVLTRRTSLHTITSAPTSTCPTCSLSQPPLSRIPRRPTAGQTPTATNSAAGQNATFIQTDADSESDPAAAALVADGMRHHQSSCYHHHPCCQHPEELPLQSTLIPSHCQHQSQQHHHQQREHLHLQHHHQQHEHLHLQHQYQQHLHLQHQYLPHQYMHHPNQLHPTFLRAMPLAGQSLPVLREGLEQKSLLTDGMMMTMRSPTQLRQSEVEGGGGGDNGNGNGNGDSNHNSNGNGNRNDDSNNNSNGNGNRNDDSNNNSNGTGMLPQYMSVPLSGPGMAGHGGEESNEMRLSGYVKGETRAQDMKDSGQY</sequence>
<feature type="compositionally biased region" description="Gly residues" evidence="1">
    <location>
        <begin position="409"/>
        <end position="422"/>
    </location>
</feature>
<keyword evidence="2" id="KW-1133">Transmembrane helix</keyword>
<reference evidence="3" key="1">
    <citation type="journal article" date="2023" name="Mol. Phylogenet. Evol.">
        <title>Genome-scale phylogeny and comparative genomics of the fungal order Sordariales.</title>
        <authorList>
            <person name="Hensen N."/>
            <person name="Bonometti L."/>
            <person name="Westerberg I."/>
            <person name="Brannstrom I.O."/>
            <person name="Guillou S."/>
            <person name="Cros-Aarteil S."/>
            <person name="Calhoun S."/>
            <person name="Haridas S."/>
            <person name="Kuo A."/>
            <person name="Mondo S."/>
            <person name="Pangilinan J."/>
            <person name="Riley R."/>
            <person name="LaButti K."/>
            <person name="Andreopoulos B."/>
            <person name="Lipzen A."/>
            <person name="Chen C."/>
            <person name="Yan M."/>
            <person name="Daum C."/>
            <person name="Ng V."/>
            <person name="Clum A."/>
            <person name="Steindorff A."/>
            <person name="Ohm R.A."/>
            <person name="Martin F."/>
            <person name="Silar P."/>
            <person name="Natvig D.O."/>
            <person name="Lalanne C."/>
            <person name="Gautier V."/>
            <person name="Ament-Velasquez S.L."/>
            <person name="Kruys A."/>
            <person name="Hutchinson M.I."/>
            <person name="Powell A.J."/>
            <person name="Barry K."/>
            <person name="Miller A.N."/>
            <person name="Grigoriev I.V."/>
            <person name="Debuchy R."/>
            <person name="Gladieux P."/>
            <person name="Hiltunen Thoren M."/>
            <person name="Johannesson H."/>
        </authorList>
    </citation>
    <scope>NUCLEOTIDE SEQUENCE</scope>
    <source>
        <strain evidence="3">CBS 508.74</strain>
    </source>
</reference>
<feature type="region of interest" description="Disordered" evidence="1">
    <location>
        <begin position="402"/>
        <end position="508"/>
    </location>
</feature>
<feature type="compositionally biased region" description="Low complexity" evidence="1">
    <location>
        <begin position="423"/>
        <end position="459"/>
    </location>
</feature>
<keyword evidence="2" id="KW-0812">Transmembrane</keyword>
<evidence type="ECO:0000256" key="2">
    <source>
        <dbReference type="SAM" id="Phobius"/>
    </source>
</evidence>
<feature type="transmembrane region" description="Helical" evidence="2">
    <location>
        <begin position="82"/>
        <end position="102"/>
    </location>
</feature>
<feature type="region of interest" description="Disordered" evidence="1">
    <location>
        <begin position="218"/>
        <end position="250"/>
    </location>
</feature>
<dbReference type="Proteomes" id="UP001302812">
    <property type="component" value="Unassembled WGS sequence"/>
</dbReference>
<dbReference type="AlphaFoldDB" id="A0AAN6TA98"/>
<dbReference type="EMBL" id="MU853354">
    <property type="protein sequence ID" value="KAK4109799.1"/>
    <property type="molecule type" value="Genomic_DNA"/>
</dbReference>
<reference evidence="3" key="2">
    <citation type="submission" date="2023-05" db="EMBL/GenBank/DDBJ databases">
        <authorList>
            <consortium name="Lawrence Berkeley National Laboratory"/>
            <person name="Steindorff A."/>
            <person name="Hensen N."/>
            <person name="Bonometti L."/>
            <person name="Westerberg I."/>
            <person name="Brannstrom I.O."/>
            <person name="Guillou S."/>
            <person name="Cros-Aarteil S."/>
            <person name="Calhoun S."/>
            <person name="Haridas S."/>
            <person name="Kuo A."/>
            <person name="Mondo S."/>
            <person name="Pangilinan J."/>
            <person name="Riley R."/>
            <person name="Labutti K."/>
            <person name="Andreopoulos B."/>
            <person name="Lipzen A."/>
            <person name="Chen C."/>
            <person name="Yanf M."/>
            <person name="Daum C."/>
            <person name="Ng V."/>
            <person name="Clum A."/>
            <person name="Ohm R."/>
            <person name="Martin F."/>
            <person name="Silar P."/>
            <person name="Natvig D."/>
            <person name="Lalanne C."/>
            <person name="Gautier V."/>
            <person name="Ament-Velasquez S.L."/>
            <person name="Kruys A."/>
            <person name="Hutchinson M.I."/>
            <person name="Powell A.J."/>
            <person name="Barry K."/>
            <person name="Miller A.N."/>
            <person name="Grigoriev I.V."/>
            <person name="Debuchy R."/>
            <person name="Gladieux P."/>
            <person name="Thoren M.H."/>
            <person name="Johannesson H."/>
        </authorList>
    </citation>
    <scope>NUCLEOTIDE SEQUENCE</scope>
    <source>
        <strain evidence="3">CBS 508.74</strain>
    </source>
</reference>
<dbReference type="GeneID" id="89942160"/>
<proteinExistence type="predicted"/>
<evidence type="ECO:0000256" key="1">
    <source>
        <dbReference type="SAM" id="MobiDB-lite"/>
    </source>
</evidence>